<gene>
    <name evidence="2" type="ORF">CKAH01_07273</name>
</gene>
<proteinExistence type="predicted"/>
<dbReference type="Proteomes" id="UP001281614">
    <property type="component" value="Unassembled WGS sequence"/>
</dbReference>
<dbReference type="AlphaFoldDB" id="A0AAE0D1X5"/>
<feature type="compositionally biased region" description="Polar residues" evidence="1">
    <location>
        <begin position="161"/>
        <end position="172"/>
    </location>
</feature>
<evidence type="ECO:0000256" key="1">
    <source>
        <dbReference type="SAM" id="MobiDB-lite"/>
    </source>
</evidence>
<sequence length="172" mass="19109">MSAILVTHAAVPFPRLHFTSGPSHKAKNTCPKDIRRRVHAKMRLTTHDGVVAQTISIPPHQMAPHVNHSPRAFLRPTSGTQYQQLIPDTSRIPCIRGAAEEASSNAVPFSSTPRVHHWEANLVFRGAIGRWREVPKVIEPAQPYGDERQTGNDGPKPILRNTRSCQPRTDAL</sequence>
<keyword evidence="3" id="KW-1185">Reference proteome</keyword>
<name>A0AAE0D1X5_COLKA</name>
<evidence type="ECO:0000313" key="2">
    <source>
        <dbReference type="EMBL" id="KAK2739323.1"/>
    </source>
</evidence>
<evidence type="ECO:0000313" key="3">
    <source>
        <dbReference type="Proteomes" id="UP001281614"/>
    </source>
</evidence>
<feature type="region of interest" description="Disordered" evidence="1">
    <location>
        <begin position="139"/>
        <end position="172"/>
    </location>
</feature>
<reference evidence="2" key="1">
    <citation type="submission" date="2023-02" db="EMBL/GenBank/DDBJ databases">
        <title>Colletotrichum kahawae CIFC_Que2 genome sequencing and assembly.</title>
        <authorList>
            <person name="Baroncelli R."/>
        </authorList>
    </citation>
    <scope>NUCLEOTIDE SEQUENCE</scope>
    <source>
        <strain evidence="2">CIFC_Que2</strain>
    </source>
</reference>
<comment type="caution">
    <text evidence="2">The sequence shown here is derived from an EMBL/GenBank/DDBJ whole genome shotgun (WGS) entry which is preliminary data.</text>
</comment>
<organism evidence="2 3">
    <name type="scientific">Colletotrichum kahawae</name>
    <name type="common">Coffee berry disease fungus</name>
    <dbReference type="NCBI Taxonomy" id="34407"/>
    <lineage>
        <taxon>Eukaryota</taxon>
        <taxon>Fungi</taxon>
        <taxon>Dikarya</taxon>
        <taxon>Ascomycota</taxon>
        <taxon>Pezizomycotina</taxon>
        <taxon>Sordariomycetes</taxon>
        <taxon>Hypocreomycetidae</taxon>
        <taxon>Glomerellales</taxon>
        <taxon>Glomerellaceae</taxon>
        <taxon>Colletotrichum</taxon>
        <taxon>Colletotrichum gloeosporioides species complex</taxon>
    </lineage>
</organism>
<protein>
    <submittedName>
        <fullName evidence="2">Uncharacterized protein</fullName>
    </submittedName>
</protein>
<accession>A0AAE0D1X5</accession>
<dbReference type="EMBL" id="VYYT01000367">
    <property type="protein sequence ID" value="KAK2739323.1"/>
    <property type="molecule type" value="Genomic_DNA"/>
</dbReference>